<keyword evidence="2" id="KW-1003">Cell membrane</keyword>
<evidence type="ECO:0000256" key="5">
    <source>
        <dbReference type="ARBA" id="ARBA00023136"/>
    </source>
</evidence>
<proteinExistence type="predicted"/>
<keyword evidence="3 6" id="KW-0812">Transmembrane</keyword>
<feature type="transmembrane region" description="Helical" evidence="6">
    <location>
        <begin position="313"/>
        <end position="330"/>
    </location>
</feature>
<protein>
    <submittedName>
        <fullName evidence="7">Lipopolysaccharide export system permease protein LptF</fullName>
    </submittedName>
</protein>
<accession>A0A380TJA7</accession>
<dbReference type="PANTHER" id="PTHR33529:SF2">
    <property type="entry name" value="LIPOPOLYSACCHARIDE EXPORT SYSTEM PERMEASE PROTEIN LPTG"/>
    <property type="match status" value="1"/>
</dbReference>
<dbReference type="InterPro" id="IPR005495">
    <property type="entry name" value="LptG/LptF_permease"/>
</dbReference>
<organism evidence="7">
    <name type="scientific">metagenome</name>
    <dbReference type="NCBI Taxonomy" id="256318"/>
    <lineage>
        <taxon>unclassified sequences</taxon>
        <taxon>metagenomes</taxon>
    </lineage>
</organism>
<comment type="subcellular location">
    <subcellularLocation>
        <location evidence="1">Cell membrane</location>
        <topology evidence="1">Multi-pass membrane protein</topology>
    </subcellularLocation>
</comment>
<evidence type="ECO:0000256" key="1">
    <source>
        <dbReference type="ARBA" id="ARBA00004651"/>
    </source>
</evidence>
<gene>
    <name evidence="7" type="primary">lptF</name>
    <name evidence="7" type="ORF">DF3PB_610013</name>
</gene>
<dbReference type="Pfam" id="PF03739">
    <property type="entry name" value="LptF_LptG"/>
    <property type="match status" value="1"/>
</dbReference>
<name>A0A380TJA7_9ZZZZ</name>
<dbReference type="EMBL" id="UIDG01000568">
    <property type="protein sequence ID" value="SUS08248.1"/>
    <property type="molecule type" value="Genomic_DNA"/>
</dbReference>
<evidence type="ECO:0000256" key="6">
    <source>
        <dbReference type="SAM" id="Phobius"/>
    </source>
</evidence>
<sequence length="401" mass="43860">MPITLFDRYIAGQILRPLAIALCVALLAFLVSRFLQLMDLVLGASGPIKVMFEIIGYLVPHYLSIALPISLLFGVMFGFNKMTRDGEVDAMQAAGLSLARQLRPAMAVAIAVMAINTVMESYLRPYARYAYQQVVYAVSKAALHASVRAGVFARVGNVTFLIQGIGPDGVSLSRVFLYESDGEGESASAVAAKGGDLIRAEEDGPPILRLFEGLRISRHVGGAEPGGQSSALRFQELRTVLHEEHAMMFRPRGAHEREMTIVELWRQKDHPPAGLRASDLVAEFNSRVARVLSIPLMPVLGLYLALGRGRSDRLVGFAVGLIILIAYERVLDFGKNAVESGLVGPLTGLWLPYFVFATGSLLLFARAVLVVPHTPALGGRRWWERAASVLGERLKRSRRRP</sequence>
<reference evidence="7" key="1">
    <citation type="submission" date="2018-07" db="EMBL/GenBank/DDBJ databases">
        <authorList>
            <person name="Quirk P.G."/>
            <person name="Krulwich T.A."/>
        </authorList>
    </citation>
    <scope>NUCLEOTIDE SEQUENCE</scope>
</reference>
<dbReference type="GO" id="GO:0043190">
    <property type="term" value="C:ATP-binding cassette (ABC) transporter complex"/>
    <property type="evidence" value="ECO:0007669"/>
    <property type="project" value="TreeGrafter"/>
</dbReference>
<keyword evidence="4 6" id="KW-1133">Transmembrane helix</keyword>
<dbReference type="PANTHER" id="PTHR33529">
    <property type="entry name" value="SLR0882 PROTEIN-RELATED"/>
    <property type="match status" value="1"/>
</dbReference>
<feature type="transmembrane region" description="Helical" evidence="6">
    <location>
        <begin position="59"/>
        <end position="80"/>
    </location>
</feature>
<evidence type="ECO:0000256" key="2">
    <source>
        <dbReference type="ARBA" id="ARBA00022475"/>
    </source>
</evidence>
<evidence type="ECO:0000256" key="4">
    <source>
        <dbReference type="ARBA" id="ARBA00022989"/>
    </source>
</evidence>
<feature type="transmembrane region" description="Helical" evidence="6">
    <location>
        <begin position="350"/>
        <end position="371"/>
    </location>
</feature>
<evidence type="ECO:0000313" key="7">
    <source>
        <dbReference type="EMBL" id="SUS08248.1"/>
    </source>
</evidence>
<keyword evidence="5 6" id="KW-0472">Membrane</keyword>
<evidence type="ECO:0000256" key="3">
    <source>
        <dbReference type="ARBA" id="ARBA00022692"/>
    </source>
</evidence>
<dbReference type="GO" id="GO:0015920">
    <property type="term" value="P:lipopolysaccharide transport"/>
    <property type="evidence" value="ECO:0007669"/>
    <property type="project" value="TreeGrafter"/>
</dbReference>
<dbReference type="AlphaFoldDB" id="A0A380TJA7"/>